<reference evidence="2" key="1">
    <citation type="submission" date="2018-05" db="EMBL/GenBank/DDBJ databases">
        <title>Effector identification in a new, highly contiguous assembly of the strawberry crown rot pathogen Phytophthora cactorum.</title>
        <authorList>
            <person name="Armitage A.D."/>
            <person name="Nellist C.F."/>
            <person name="Bates H."/>
            <person name="Vickerstaff R.J."/>
            <person name="Harrison R.J."/>
        </authorList>
    </citation>
    <scope>NUCLEOTIDE SEQUENCE</scope>
    <source>
        <strain evidence="1">P415</strain>
        <strain evidence="2">P421</strain>
    </source>
</reference>
<sequence length="46" mass="4795">MTTMAMATRALVSATTSATRATVATVTTIATTNSKLPRKGHTHDYG</sequence>
<dbReference type="Proteomes" id="UP000760860">
    <property type="component" value="Unassembled WGS sequence"/>
</dbReference>
<proteinExistence type="predicted"/>
<dbReference type="AlphaFoldDB" id="A0A8T1HFI3"/>
<dbReference type="Proteomes" id="UP000697107">
    <property type="component" value="Unassembled WGS sequence"/>
</dbReference>
<gene>
    <name evidence="1" type="ORF">PC118_g17979</name>
    <name evidence="2" type="ORF">PC129_g18102</name>
</gene>
<accession>A0A8T1HFI3</accession>
<dbReference type="EMBL" id="RCML01000856">
    <property type="protein sequence ID" value="KAG2968500.1"/>
    <property type="molecule type" value="Genomic_DNA"/>
</dbReference>
<name>A0A8T1HFI3_9STRA</name>
<protein>
    <submittedName>
        <fullName evidence="2">Uncharacterized protein</fullName>
    </submittedName>
</protein>
<organism evidence="2 3">
    <name type="scientific">Phytophthora cactorum</name>
    <dbReference type="NCBI Taxonomy" id="29920"/>
    <lineage>
        <taxon>Eukaryota</taxon>
        <taxon>Sar</taxon>
        <taxon>Stramenopiles</taxon>
        <taxon>Oomycota</taxon>
        <taxon>Peronosporomycetes</taxon>
        <taxon>Peronosporales</taxon>
        <taxon>Peronosporaceae</taxon>
        <taxon>Phytophthora</taxon>
    </lineage>
</organism>
<evidence type="ECO:0000313" key="2">
    <source>
        <dbReference type="EMBL" id="KAG3210911.1"/>
    </source>
</evidence>
<comment type="caution">
    <text evidence="2">The sequence shown here is derived from an EMBL/GenBank/DDBJ whole genome shotgun (WGS) entry which is preliminary data.</text>
</comment>
<dbReference type="EMBL" id="RCMV01001023">
    <property type="protein sequence ID" value="KAG3210911.1"/>
    <property type="molecule type" value="Genomic_DNA"/>
</dbReference>
<evidence type="ECO:0000313" key="1">
    <source>
        <dbReference type="EMBL" id="KAG2968500.1"/>
    </source>
</evidence>
<evidence type="ECO:0000313" key="3">
    <source>
        <dbReference type="Proteomes" id="UP000760860"/>
    </source>
</evidence>